<evidence type="ECO:0000256" key="12">
    <source>
        <dbReference type="ARBA" id="ARBA00022824"/>
    </source>
</evidence>
<keyword evidence="18" id="KW-0458">Lysosome</keyword>
<organism evidence="23 24">
    <name type="scientific">Mucilaginibacter myungsuensis</name>
    <dbReference type="NCBI Taxonomy" id="649104"/>
    <lineage>
        <taxon>Bacteria</taxon>
        <taxon>Pseudomonadati</taxon>
        <taxon>Bacteroidota</taxon>
        <taxon>Sphingobacteriia</taxon>
        <taxon>Sphingobacteriales</taxon>
        <taxon>Sphingobacteriaceae</taxon>
        <taxon>Mucilaginibacter</taxon>
    </lineage>
</organism>
<keyword evidence="12" id="KW-0256">Endoplasmic reticulum</keyword>
<keyword evidence="9" id="KW-0479">Metal-binding</keyword>
<dbReference type="SUPFAM" id="SSF53187">
    <property type="entry name" value="Zn-dependent exopeptidases"/>
    <property type="match status" value="1"/>
</dbReference>
<comment type="subunit">
    <text evidence="19">Homodimer. The monomeric form is inactive while the homodimer is active.</text>
</comment>
<dbReference type="Gene3D" id="3.40.630.10">
    <property type="entry name" value="Zn peptidases"/>
    <property type="match status" value="2"/>
</dbReference>
<keyword evidence="16" id="KW-0865">Zymogen</keyword>
<evidence type="ECO:0000313" key="23">
    <source>
        <dbReference type="EMBL" id="MBE9663810.1"/>
    </source>
</evidence>
<dbReference type="PANTHER" id="PTHR12053">
    <property type="entry name" value="PROTEASE FAMILY M28 PLASMA GLUTAMATE CARBOXYPEPTIDASE-RELATED"/>
    <property type="match status" value="1"/>
</dbReference>
<dbReference type="CDD" id="cd08015">
    <property type="entry name" value="M28_like"/>
    <property type="match status" value="1"/>
</dbReference>
<feature type="signal peptide" evidence="21">
    <location>
        <begin position="1"/>
        <end position="22"/>
    </location>
</feature>
<dbReference type="Proteomes" id="UP000622475">
    <property type="component" value="Unassembled WGS sequence"/>
</dbReference>
<dbReference type="GO" id="GO:0005764">
    <property type="term" value="C:lysosome"/>
    <property type="evidence" value="ECO:0007669"/>
    <property type="project" value="UniProtKB-SubCell"/>
</dbReference>
<evidence type="ECO:0000256" key="7">
    <source>
        <dbReference type="ARBA" id="ARBA00022645"/>
    </source>
</evidence>
<dbReference type="GO" id="GO:0005576">
    <property type="term" value="C:extracellular region"/>
    <property type="evidence" value="ECO:0007669"/>
    <property type="project" value="UniProtKB-SubCell"/>
</dbReference>
<evidence type="ECO:0000256" key="5">
    <source>
        <dbReference type="ARBA" id="ARBA00014116"/>
    </source>
</evidence>
<evidence type="ECO:0000256" key="11">
    <source>
        <dbReference type="ARBA" id="ARBA00022801"/>
    </source>
</evidence>
<dbReference type="GO" id="GO:0006508">
    <property type="term" value="P:proteolysis"/>
    <property type="evidence" value="ECO:0007669"/>
    <property type="project" value="UniProtKB-KW"/>
</dbReference>
<evidence type="ECO:0000256" key="10">
    <source>
        <dbReference type="ARBA" id="ARBA00022729"/>
    </source>
</evidence>
<reference evidence="23" key="1">
    <citation type="submission" date="2020-10" db="EMBL/GenBank/DDBJ databases">
        <title>Mucilaginibacter mali sp. nov., isolated from rhizosphere soil of apple orchard.</title>
        <authorList>
            <person name="Lee J.-S."/>
            <person name="Kim H.S."/>
            <person name="Kim J.-S."/>
        </authorList>
    </citation>
    <scope>NUCLEOTIDE SEQUENCE</scope>
    <source>
        <strain evidence="23">KCTC 22746</strain>
    </source>
</reference>
<evidence type="ECO:0000256" key="9">
    <source>
        <dbReference type="ARBA" id="ARBA00022723"/>
    </source>
</evidence>
<gene>
    <name evidence="23" type="ORF">IRJ16_18145</name>
</gene>
<keyword evidence="10 21" id="KW-0732">Signal</keyword>
<keyword evidence="15" id="KW-0482">Metalloprotease</keyword>
<evidence type="ECO:0000256" key="21">
    <source>
        <dbReference type="SAM" id="SignalP"/>
    </source>
</evidence>
<evidence type="ECO:0000256" key="8">
    <source>
        <dbReference type="ARBA" id="ARBA00022670"/>
    </source>
</evidence>
<keyword evidence="13" id="KW-0862">Zinc</keyword>
<keyword evidence="6" id="KW-0964">Secreted</keyword>
<comment type="caution">
    <text evidence="23">The sequence shown here is derived from an EMBL/GenBank/DDBJ whole genome shotgun (WGS) entry which is preliminary data.</text>
</comment>
<keyword evidence="17" id="KW-0325">Glycoprotein</keyword>
<feature type="domain" description="Peptidase M28" evidence="22">
    <location>
        <begin position="312"/>
        <end position="513"/>
    </location>
</feature>
<evidence type="ECO:0000256" key="17">
    <source>
        <dbReference type="ARBA" id="ARBA00023180"/>
    </source>
</evidence>
<evidence type="ECO:0000256" key="20">
    <source>
        <dbReference type="ARBA" id="ARBA00033328"/>
    </source>
</evidence>
<evidence type="ECO:0000256" key="15">
    <source>
        <dbReference type="ARBA" id="ARBA00023049"/>
    </source>
</evidence>
<dbReference type="GO" id="GO:0070573">
    <property type="term" value="F:metallodipeptidase activity"/>
    <property type="evidence" value="ECO:0007669"/>
    <property type="project" value="InterPro"/>
</dbReference>
<evidence type="ECO:0000256" key="4">
    <source>
        <dbReference type="ARBA" id="ARBA00004613"/>
    </source>
</evidence>
<dbReference type="InterPro" id="IPR039866">
    <property type="entry name" value="CPQ"/>
</dbReference>
<dbReference type="InterPro" id="IPR007484">
    <property type="entry name" value="Peptidase_M28"/>
</dbReference>
<evidence type="ECO:0000256" key="14">
    <source>
        <dbReference type="ARBA" id="ARBA00023034"/>
    </source>
</evidence>
<keyword evidence="11" id="KW-0378">Hydrolase</keyword>
<keyword evidence="14" id="KW-0333">Golgi apparatus</keyword>
<dbReference type="EMBL" id="JADFFL010000008">
    <property type="protein sequence ID" value="MBE9663810.1"/>
    <property type="molecule type" value="Genomic_DNA"/>
</dbReference>
<dbReference type="PANTHER" id="PTHR12053:SF3">
    <property type="entry name" value="CARBOXYPEPTIDASE Q"/>
    <property type="match status" value="1"/>
</dbReference>
<evidence type="ECO:0000256" key="13">
    <source>
        <dbReference type="ARBA" id="ARBA00022833"/>
    </source>
</evidence>
<protein>
    <recommendedName>
        <fullName evidence="5">Carboxypeptidase Q</fullName>
    </recommendedName>
    <alternativeName>
        <fullName evidence="20">Plasma glutamate carboxypeptidase</fullName>
    </alternativeName>
</protein>
<evidence type="ECO:0000256" key="6">
    <source>
        <dbReference type="ARBA" id="ARBA00022525"/>
    </source>
</evidence>
<feature type="chain" id="PRO_5037382049" description="Carboxypeptidase Q" evidence="21">
    <location>
        <begin position="23"/>
        <end position="543"/>
    </location>
</feature>
<comment type="subcellular location">
    <subcellularLocation>
        <location evidence="1">Endoplasmic reticulum</location>
    </subcellularLocation>
    <subcellularLocation>
        <location evidence="3">Golgi apparatus</location>
    </subcellularLocation>
    <subcellularLocation>
        <location evidence="2">Lysosome</location>
    </subcellularLocation>
    <subcellularLocation>
        <location evidence="4">Secreted</location>
    </subcellularLocation>
</comment>
<evidence type="ECO:0000256" key="2">
    <source>
        <dbReference type="ARBA" id="ARBA00004371"/>
    </source>
</evidence>
<evidence type="ECO:0000256" key="18">
    <source>
        <dbReference type="ARBA" id="ARBA00023228"/>
    </source>
</evidence>
<proteinExistence type="predicted"/>
<name>A0A929L4E0_9SPHI</name>
<dbReference type="AlphaFoldDB" id="A0A929L4E0"/>
<evidence type="ECO:0000256" key="19">
    <source>
        <dbReference type="ARBA" id="ARBA00025833"/>
    </source>
</evidence>
<evidence type="ECO:0000256" key="3">
    <source>
        <dbReference type="ARBA" id="ARBA00004555"/>
    </source>
</evidence>
<accession>A0A929L4E0</accession>
<sequence>MKRNLLLSSLLLVAGLTSTAFAQEPVDAAMNAKIREEGLNHSQVMDIAFNMTDVLGPRLTNSPGLKRAQEWAVSRLLSYGLVNAKRESWGQKFGKGWEVQKNYAAITVPYYHAIIAIPKAWTAGTNGPIRGEVVLVKADTITDLEKYKGKLAGKIVIMEAAGLAPERAIRADMARYSDGRLDTMNKEAFAPPRAFGGGAGAPGGRRGAAGGQGGNPAMMAAMRAQRMRPIIANFLKSQNVAVILSQGRGSDGTVFTTNGASYRDTAQIAGAELETSTEDYQRILRLVRAGHSVQMEADIKTQFFTDELEGYNVVAEIPGTDKKLKEQIVMVGGHYDSWHAGTGATDNAAGSAVMMEAVRILKAIGYKPKRTIRIALWSGEEQGLFGSRYYVANHFADRADMKLKPEHSKLSAYYNLDNGTGKIRGIYLQGDTATRPIFQAWLAPFKDIGAWAVNANNTGGTDHQSYDGVGLPGFQFIQDGMDYNTRTHHSNQDTYDRLVEADLKQAATIVASFVYHTSERKDMIPRKALPTPPPAQAAGGMGR</sequence>
<dbReference type="RefSeq" id="WP_194113060.1">
    <property type="nucleotide sequence ID" value="NZ_JADFFL010000008.1"/>
</dbReference>
<keyword evidence="7" id="KW-0121">Carboxypeptidase</keyword>
<evidence type="ECO:0000259" key="22">
    <source>
        <dbReference type="Pfam" id="PF04389"/>
    </source>
</evidence>
<keyword evidence="24" id="KW-1185">Reference proteome</keyword>
<evidence type="ECO:0000256" key="16">
    <source>
        <dbReference type="ARBA" id="ARBA00023145"/>
    </source>
</evidence>
<evidence type="ECO:0000313" key="24">
    <source>
        <dbReference type="Proteomes" id="UP000622475"/>
    </source>
</evidence>
<keyword evidence="8" id="KW-0645">Protease</keyword>
<dbReference type="GO" id="GO:0004180">
    <property type="term" value="F:carboxypeptidase activity"/>
    <property type="evidence" value="ECO:0007669"/>
    <property type="project" value="UniProtKB-KW"/>
</dbReference>
<dbReference type="GO" id="GO:0046872">
    <property type="term" value="F:metal ion binding"/>
    <property type="evidence" value="ECO:0007669"/>
    <property type="project" value="UniProtKB-KW"/>
</dbReference>
<evidence type="ECO:0000256" key="1">
    <source>
        <dbReference type="ARBA" id="ARBA00004240"/>
    </source>
</evidence>
<dbReference type="Pfam" id="PF04389">
    <property type="entry name" value="Peptidase_M28"/>
    <property type="match status" value="1"/>
</dbReference>